<protein>
    <recommendedName>
        <fullName evidence="18">Reverse transcriptase</fullName>
    </recommendedName>
</protein>
<dbReference type="GO" id="GO:0003964">
    <property type="term" value="F:RNA-directed DNA polymerase activity"/>
    <property type="evidence" value="ECO:0007669"/>
    <property type="project" value="UniProtKB-KW"/>
</dbReference>
<feature type="compositionally biased region" description="Basic and acidic residues" evidence="12">
    <location>
        <begin position="1573"/>
        <end position="1586"/>
    </location>
</feature>
<evidence type="ECO:0000256" key="8">
    <source>
        <dbReference type="ARBA" id="ARBA00022884"/>
    </source>
</evidence>
<evidence type="ECO:0000256" key="7">
    <source>
        <dbReference type="ARBA" id="ARBA00022842"/>
    </source>
</evidence>
<dbReference type="Pfam" id="PF17919">
    <property type="entry name" value="RT_RNaseH_2"/>
    <property type="match status" value="1"/>
</dbReference>
<keyword evidence="6" id="KW-0378">Hydrolase</keyword>
<dbReference type="InterPro" id="IPR021109">
    <property type="entry name" value="Peptidase_aspartic_dom_sf"/>
</dbReference>
<dbReference type="InterPro" id="IPR050951">
    <property type="entry name" value="Retrovirus_Pol_polyprotein"/>
</dbReference>
<evidence type="ECO:0000256" key="5">
    <source>
        <dbReference type="ARBA" id="ARBA00022759"/>
    </source>
</evidence>
<feature type="domain" description="Chromo" evidence="13">
    <location>
        <begin position="1513"/>
        <end position="1571"/>
    </location>
</feature>
<dbReference type="PROSITE" id="PS50994">
    <property type="entry name" value="INTEGRASE"/>
    <property type="match status" value="1"/>
</dbReference>
<keyword evidence="1" id="KW-0808">Transferase</keyword>
<dbReference type="PROSITE" id="PS50878">
    <property type="entry name" value="RT_POL"/>
    <property type="match status" value="1"/>
</dbReference>
<evidence type="ECO:0000259" key="13">
    <source>
        <dbReference type="PROSITE" id="PS50013"/>
    </source>
</evidence>
<evidence type="ECO:0000256" key="4">
    <source>
        <dbReference type="ARBA" id="ARBA00022750"/>
    </source>
</evidence>
<dbReference type="Proteomes" id="UP000009138">
    <property type="component" value="Unassembled WGS sequence"/>
</dbReference>
<keyword evidence="8" id="KW-0694">RNA-binding</keyword>
<dbReference type="GO" id="GO:0005634">
    <property type="term" value="C:nucleus"/>
    <property type="evidence" value="ECO:0007669"/>
    <property type="project" value="UniProtKB-ARBA"/>
</dbReference>
<dbReference type="PROSITE" id="PS00141">
    <property type="entry name" value="ASP_PROTEASE"/>
    <property type="match status" value="1"/>
</dbReference>
<dbReference type="InterPro" id="IPR012337">
    <property type="entry name" value="RNaseH-like_sf"/>
</dbReference>
<dbReference type="InterPro" id="IPR043128">
    <property type="entry name" value="Rev_trsase/Diguanyl_cyclase"/>
</dbReference>
<dbReference type="Gene3D" id="3.10.10.10">
    <property type="entry name" value="HIV Type 1 Reverse Transcriptase, subunit A, domain 1"/>
    <property type="match status" value="1"/>
</dbReference>
<accession>I1BM10</accession>
<dbReference type="InterPro" id="IPR041588">
    <property type="entry name" value="Integrase_H2C2"/>
</dbReference>
<dbReference type="GO" id="GO:0004519">
    <property type="term" value="F:endonuclease activity"/>
    <property type="evidence" value="ECO:0007669"/>
    <property type="project" value="UniProtKB-KW"/>
</dbReference>
<dbReference type="InterPro" id="IPR016197">
    <property type="entry name" value="Chromo-like_dom_sf"/>
</dbReference>
<evidence type="ECO:0000313" key="17">
    <source>
        <dbReference type="Proteomes" id="UP000009138"/>
    </source>
</evidence>
<dbReference type="InterPro" id="IPR000477">
    <property type="entry name" value="RT_dom"/>
</dbReference>
<keyword evidence="17" id="KW-1185">Reference proteome</keyword>
<gene>
    <name evidence="16" type="ORF">RO3G_01944</name>
</gene>
<name>I1BM10_RHIO9</name>
<proteinExistence type="predicted"/>
<dbReference type="FunFam" id="3.30.70.270:FF:000020">
    <property type="entry name" value="Transposon Tf2-6 polyprotein-like Protein"/>
    <property type="match status" value="1"/>
</dbReference>
<dbReference type="Pfam" id="PF00078">
    <property type="entry name" value="RVT_1"/>
    <property type="match status" value="1"/>
</dbReference>
<dbReference type="GeneID" id="93608916"/>
<dbReference type="CDD" id="cd00024">
    <property type="entry name" value="CD_CSD"/>
    <property type="match status" value="1"/>
</dbReference>
<keyword evidence="9" id="KW-0229">DNA integration</keyword>
<evidence type="ECO:0000256" key="9">
    <source>
        <dbReference type="ARBA" id="ARBA00022908"/>
    </source>
</evidence>
<dbReference type="CDD" id="cd09274">
    <property type="entry name" value="RNase_HI_RT_Ty3"/>
    <property type="match status" value="1"/>
</dbReference>
<dbReference type="InterPro" id="IPR041577">
    <property type="entry name" value="RT_RNaseH_2"/>
</dbReference>
<dbReference type="InterPro" id="IPR023780">
    <property type="entry name" value="Chromo_domain"/>
</dbReference>
<dbReference type="Pfam" id="PF00665">
    <property type="entry name" value="rve"/>
    <property type="match status" value="1"/>
</dbReference>
<feature type="compositionally biased region" description="Polar residues" evidence="12">
    <location>
        <begin position="354"/>
        <end position="367"/>
    </location>
</feature>
<dbReference type="SUPFAM" id="SSF53098">
    <property type="entry name" value="Ribonuclease H-like"/>
    <property type="match status" value="1"/>
</dbReference>
<evidence type="ECO:0000259" key="15">
    <source>
        <dbReference type="PROSITE" id="PS50994"/>
    </source>
</evidence>
<dbReference type="GO" id="GO:0015074">
    <property type="term" value="P:DNA integration"/>
    <property type="evidence" value="ECO:0007669"/>
    <property type="project" value="UniProtKB-KW"/>
</dbReference>
<evidence type="ECO:0000256" key="11">
    <source>
        <dbReference type="ARBA" id="ARBA00023268"/>
    </source>
</evidence>
<dbReference type="InterPro" id="IPR036397">
    <property type="entry name" value="RNaseH_sf"/>
</dbReference>
<feature type="region of interest" description="Disordered" evidence="12">
    <location>
        <begin position="336"/>
        <end position="371"/>
    </location>
</feature>
<keyword evidence="10" id="KW-0695">RNA-directed DNA polymerase</keyword>
<dbReference type="OMA" id="EYWENRR"/>
<feature type="domain" description="Integrase catalytic" evidence="15">
    <location>
        <begin position="1226"/>
        <end position="1384"/>
    </location>
</feature>
<dbReference type="InParanoid" id="I1BM10"/>
<dbReference type="STRING" id="246409.I1BM10"/>
<feature type="domain" description="Reverse transcriptase" evidence="14">
    <location>
        <begin position="718"/>
        <end position="901"/>
    </location>
</feature>
<dbReference type="SUPFAM" id="SSF50630">
    <property type="entry name" value="Acid proteases"/>
    <property type="match status" value="1"/>
</dbReference>
<dbReference type="SMART" id="SM00298">
    <property type="entry name" value="CHROMO"/>
    <property type="match status" value="1"/>
</dbReference>
<reference evidence="16 17" key="1">
    <citation type="journal article" date="2009" name="PLoS Genet.">
        <title>Genomic analysis of the basal lineage fungus Rhizopus oryzae reveals a whole-genome duplication.</title>
        <authorList>
            <person name="Ma L.-J."/>
            <person name="Ibrahim A.S."/>
            <person name="Skory C."/>
            <person name="Grabherr M.G."/>
            <person name="Burger G."/>
            <person name="Butler M."/>
            <person name="Elias M."/>
            <person name="Idnurm A."/>
            <person name="Lang B.F."/>
            <person name="Sone T."/>
            <person name="Abe A."/>
            <person name="Calvo S.E."/>
            <person name="Corrochano L.M."/>
            <person name="Engels R."/>
            <person name="Fu J."/>
            <person name="Hansberg W."/>
            <person name="Kim J.-M."/>
            <person name="Kodira C.D."/>
            <person name="Koehrsen M.J."/>
            <person name="Liu B."/>
            <person name="Miranda-Saavedra D."/>
            <person name="O'Leary S."/>
            <person name="Ortiz-Castellanos L."/>
            <person name="Poulter R."/>
            <person name="Rodriguez-Romero J."/>
            <person name="Ruiz-Herrera J."/>
            <person name="Shen Y.-Q."/>
            <person name="Zeng Q."/>
            <person name="Galagan J."/>
            <person name="Birren B.W."/>
            <person name="Cuomo C.A."/>
            <person name="Wickes B.L."/>
        </authorList>
    </citation>
    <scope>NUCLEOTIDE SEQUENCE [LARGE SCALE GENOMIC DNA]</scope>
    <source>
        <strain evidence="17">RA 99-880 / ATCC MYA-4621 / FGSC 9543 / NRRL 43880</strain>
    </source>
</reference>
<dbReference type="Pfam" id="PF17921">
    <property type="entry name" value="Integrase_H2C2"/>
    <property type="match status" value="1"/>
</dbReference>
<dbReference type="FunFam" id="3.10.20.370:FF:000001">
    <property type="entry name" value="Retrovirus-related Pol polyprotein from transposon 17.6-like protein"/>
    <property type="match status" value="1"/>
</dbReference>
<evidence type="ECO:0000256" key="3">
    <source>
        <dbReference type="ARBA" id="ARBA00022722"/>
    </source>
</evidence>
<dbReference type="SUPFAM" id="SSF54160">
    <property type="entry name" value="Chromo domain-like"/>
    <property type="match status" value="1"/>
</dbReference>
<dbReference type="GO" id="GO:0003723">
    <property type="term" value="F:RNA binding"/>
    <property type="evidence" value="ECO:0007669"/>
    <property type="project" value="UniProtKB-KW"/>
</dbReference>
<dbReference type="Gene3D" id="3.30.420.10">
    <property type="entry name" value="Ribonuclease H-like superfamily/Ribonuclease H"/>
    <property type="match status" value="1"/>
</dbReference>
<dbReference type="VEuPathDB" id="FungiDB:RO3G_01944"/>
<dbReference type="RefSeq" id="XP_067512636.1">
    <property type="nucleotide sequence ID" value="XM_067656535.1"/>
</dbReference>
<dbReference type="PROSITE" id="PS50013">
    <property type="entry name" value="CHROMO_2"/>
    <property type="match status" value="1"/>
</dbReference>
<dbReference type="CDD" id="cd01647">
    <property type="entry name" value="RT_LTR"/>
    <property type="match status" value="1"/>
</dbReference>
<evidence type="ECO:0000256" key="12">
    <source>
        <dbReference type="SAM" id="MobiDB-lite"/>
    </source>
</evidence>
<dbReference type="Gene3D" id="2.40.70.10">
    <property type="entry name" value="Acid Proteases"/>
    <property type="match status" value="1"/>
</dbReference>
<evidence type="ECO:0000256" key="6">
    <source>
        <dbReference type="ARBA" id="ARBA00022801"/>
    </source>
</evidence>
<keyword evidence="5" id="KW-0255">Endonuclease</keyword>
<evidence type="ECO:0000256" key="1">
    <source>
        <dbReference type="ARBA" id="ARBA00022679"/>
    </source>
</evidence>
<evidence type="ECO:0000313" key="16">
    <source>
        <dbReference type="EMBL" id="EIE77240.1"/>
    </source>
</evidence>
<keyword evidence="2" id="KW-0548">Nucleotidyltransferase</keyword>
<keyword evidence="3" id="KW-0540">Nuclease</keyword>
<dbReference type="Pfam" id="PF00385">
    <property type="entry name" value="Chromo"/>
    <property type="match status" value="1"/>
</dbReference>
<evidence type="ECO:0008006" key="18">
    <source>
        <dbReference type="Google" id="ProtNLM"/>
    </source>
</evidence>
<dbReference type="Gene3D" id="2.40.50.40">
    <property type="match status" value="1"/>
</dbReference>
<dbReference type="InterPro" id="IPR043502">
    <property type="entry name" value="DNA/RNA_pol_sf"/>
</dbReference>
<dbReference type="Gene3D" id="3.30.70.270">
    <property type="match status" value="2"/>
</dbReference>
<dbReference type="PANTHER" id="PTHR37984:SF5">
    <property type="entry name" value="PROTEIN NYNRIN-LIKE"/>
    <property type="match status" value="1"/>
</dbReference>
<dbReference type="Gene3D" id="1.10.340.70">
    <property type="match status" value="1"/>
</dbReference>
<keyword evidence="7" id="KW-0460">Magnesium</keyword>
<dbReference type="EMBL" id="CH476732">
    <property type="protein sequence ID" value="EIE77240.1"/>
    <property type="molecule type" value="Genomic_DNA"/>
</dbReference>
<keyword evidence="11" id="KW-0511">Multifunctional enzyme</keyword>
<dbReference type="GO" id="GO:0006508">
    <property type="term" value="P:proteolysis"/>
    <property type="evidence" value="ECO:0007669"/>
    <property type="project" value="InterPro"/>
</dbReference>
<dbReference type="PANTHER" id="PTHR37984">
    <property type="entry name" value="PROTEIN CBG26694"/>
    <property type="match status" value="1"/>
</dbReference>
<dbReference type="eggNOG" id="KOG0017">
    <property type="taxonomic scope" value="Eukaryota"/>
</dbReference>
<dbReference type="SUPFAM" id="SSF56672">
    <property type="entry name" value="DNA/RNA polymerases"/>
    <property type="match status" value="1"/>
</dbReference>
<evidence type="ECO:0000256" key="2">
    <source>
        <dbReference type="ARBA" id="ARBA00022695"/>
    </source>
</evidence>
<keyword evidence="4" id="KW-0064">Aspartyl protease</keyword>
<dbReference type="InterPro" id="IPR000953">
    <property type="entry name" value="Chromo/chromo_shadow_dom"/>
</dbReference>
<evidence type="ECO:0000259" key="14">
    <source>
        <dbReference type="PROSITE" id="PS50878"/>
    </source>
</evidence>
<evidence type="ECO:0000256" key="10">
    <source>
        <dbReference type="ARBA" id="ARBA00022918"/>
    </source>
</evidence>
<dbReference type="InterPro" id="IPR001969">
    <property type="entry name" value="Aspartic_peptidase_AS"/>
</dbReference>
<dbReference type="GO" id="GO:0004190">
    <property type="term" value="F:aspartic-type endopeptidase activity"/>
    <property type="evidence" value="ECO:0007669"/>
    <property type="project" value="UniProtKB-KW"/>
</dbReference>
<feature type="region of interest" description="Disordered" evidence="12">
    <location>
        <begin position="1561"/>
        <end position="1592"/>
    </location>
</feature>
<sequence>MAAQNNLPMEINTINNAQDVSPLVPADIRSTSSQEATEPVLPYQNDADMMETADDIPLVTGNTDALSILRQQLQEVSQRFARGVSNHLPMDQLESLRNEASHIASCIKYLLEVQTYCEPPKVETTQQSVNQSSNRFDHFIPNDLPTWQWVGNVWRMDVEVHDSVEDLLDTFALIVSSNGLAIDQHWMRLVPIKMNRDQRSWFNEVLKGRSLNWDEARSIIVNTYATQDVAQTLNNIDQLLTIKMQQNESIEAFTDRFQRIRRAAKWQDDIRTAALFKRALPVALYKEVSRSLLNLPLNQQDSVCKVSAKARTVISSNICNDEAMAAGVTKRNITTQSSSNPISFVSGAEKSMHNPKNASGPSKQGQPQFKPKSRCLVHGNGNHTTEQCKVLKRIATADTATTATITTKVTPTTTVTKKNCYKCSANVPWSPDHAATCSRDKVKRFNGPTKAFRSARFSGPHNRSKQSPAAVNLNDQEHSHGSMDIDLSSLPTNYDCKKKTSKQNEVKTNHSLYVPITIENIDTFALVDSGASFSSIDIAFANKNNININNNVSGSIIFATNDNKSKRFGTTSKALSLIYGDNDDTLIHTSHIFEVLPLSFDTDAVIGLDLMPKLNILITNLAVKHPNKKPAAKEEIDDTPEPNNAPYGTTDQQINFMAAVKPDLDQNAQIPKNSFCTVPESIIHLDTEKNKTAYRSPYRIPLKLMPVMRECVDTWLKDEVIEYAPPSSEWNSPLTLAPKKDLHGNLTGYRPCLDPRLLNSILISNDKQPIPKIDEIFDQLQGSTIFTTLDLRQAFHRFQIYKPDRVKTTFTFQGQQYMFKGCPFGLKHIASRYQRVINSILADVPYALAFVDDIIIFSKSYEEHITHVQNVIKKLTNVNLILNVDKCHFAQTSVYLLGFCVDAKGSQLDPRKVTNALSWEKPSTGKDIQRFLGLVNYFRKYLPNLSEVTAPLDKLRFEGKLTSKIWDQEQDDAFTKIKQLLASAPVLYHPDLNEPFYVATDASNYSIGAVLYQIIDKQIRHLGFMARALSTSEKNYSTTKRELLAIAFALKKFHPFLWGNPFTLYTDHKALTYIHTQPVANSMMIQWLDTILDYDFKIIHRPGIQNVLPDMLSRLFESERTLVGDKNQHKTWITPHIANSKNTNMTNRMMMPDDLVTPAPEERQELLLKIHLEGHRGSQAMVTTLHSEGIHWTNLKQDALDCINSCPDCQKFNIAKHGYHPLSSIYADAPWDHICIDTAGPMTTSIQGNNYILVVVDVFTRFCVLKAMPDKSSHTIALALRNILSLFGRPKIIQSDNGTEYVNDIIRKYTEISGIDHRLITAYHPRSNGIAERWVGKTKNIIYKRLQGKNDDWDLYLDSTQEALNNTPTALHDTRPFSLMFARRPNQFKDYSDVSIPTNYNETRKQFNGHITKFNNTVLPAIREKIKTSQTAAENKFNKSHRIIKEIPSGSQVMIKNINRTAKTDPLYIGNYTIVRKNQGGSYILVDGTGALLPRNIPPSHIKVISEEQSEVYDVEAVIDHKGTPGNWLYLVRWKGYDAKDDTWEPEKHFHDNRPILKYWNRRNGQHNVEPNSSEKRPRKTHDNSSRKRARN</sequence>
<organism evidence="16 17">
    <name type="scientific">Rhizopus delemar (strain RA 99-880 / ATCC MYA-4621 / FGSC 9543 / NRRL 43880)</name>
    <name type="common">Mucormycosis agent</name>
    <name type="synonym">Rhizopus arrhizus var. delemar</name>
    <dbReference type="NCBI Taxonomy" id="246409"/>
    <lineage>
        <taxon>Eukaryota</taxon>
        <taxon>Fungi</taxon>
        <taxon>Fungi incertae sedis</taxon>
        <taxon>Mucoromycota</taxon>
        <taxon>Mucoromycotina</taxon>
        <taxon>Mucoromycetes</taxon>
        <taxon>Mucorales</taxon>
        <taxon>Mucorineae</taxon>
        <taxon>Rhizopodaceae</taxon>
        <taxon>Rhizopus</taxon>
    </lineage>
</organism>
<keyword evidence="4" id="KW-0645">Protease</keyword>
<dbReference type="InterPro" id="IPR001584">
    <property type="entry name" value="Integrase_cat-core"/>
</dbReference>